<dbReference type="PANTHER" id="PTHR12428:SF65">
    <property type="entry name" value="CYTOCHROME C OXIDASE ASSEMBLY PROTEIN COX18, MITOCHONDRIAL"/>
    <property type="match status" value="1"/>
</dbReference>
<feature type="transmembrane region" description="Helical" evidence="6">
    <location>
        <begin position="221"/>
        <end position="241"/>
    </location>
</feature>
<dbReference type="InterPro" id="IPR001708">
    <property type="entry name" value="YidC/ALB3/OXA1/COX18"/>
</dbReference>
<evidence type="ECO:0000256" key="3">
    <source>
        <dbReference type="ARBA" id="ARBA00022989"/>
    </source>
</evidence>
<dbReference type="GO" id="GO:0016020">
    <property type="term" value="C:membrane"/>
    <property type="evidence" value="ECO:0007669"/>
    <property type="project" value="UniProtKB-SubCell"/>
</dbReference>
<sequence length="249" mass="29623">MSYYTNIISYQNYTMWSFIWNDLLYQPVFNVLIWLYNNVTNQNLGWSVVYLTIVLRILLLPLNIIGERNKVRDEQVQEDIKKIEKDYRNDPMLQKEEIRKLVKKNKINPWAKVLSLGIQLLVLVLLYQVFLQGITGEKLLRTLYDWVDFPGSINIYFFGFNLGNRHDILWPGFVAIILLADIYIDLKKHKENVTKSDLAYFVLFPAFSFYILWLLPMVKSVFILTSMFFSMLLGLFIRTLFRSHKKQIN</sequence>
<evidence type="ECO:0000256" key="1">
    <source>
        <dbReference type="ARBA" id="ARBA00004141"/>
    </source>
</evidence>
<dbReference type="Proteomes" id="UP000229449">
    <property type="component" value="Unassembled WGS sequence"/>
</dbReference>
<dbReference type="AlphaFoldDB" id="A0A2M7R9T7"/>
<evidence type="ECO:0000313" key="8">
    <source>
        <dbReference type="EMBL" id="PIY93525.1"/>
    </source>
</evidence>
<evidence type="ECO:0000256" key="6">
    <source>
        <dbReference type="SAM" id="Phobius"/>
    </source>
</evidence>
<organism evidence="8 9">
    <name type="scientific">Candidatus Magasanikbacteria bacterium CG_4_10_14_0_8_um_filter_32_14</name>
    <dbReference type="NCBI Taxonomy" id="1974640"/>
    <lineage>
        <taxon>Bacteria</taxon>
        <taxon>Candidatus Magasanikiibacteriota</taxon>
    </lineage>
</organism>
<comment type="similarity">
    <text evidence="5">Belongs to the OXA1/ALB3/YidC family.</text>
</comment>
<evidence type="ECO:0000256" key="2">
    <source>
        <dbReference type="ARBA" id="ARBA00022692"/>
    </source>
</evidence>
<keyword evidence="2 5" id="KW-0812">Transmembrane</keyword>
<evidence type="ECO:0000256" key="4">
    <source>
        <dbReference type="ARBA" id="ARBA00023136"/>
    </source>
</evidence>
<feature type="transmembrane region" description="Helical" evidence="6">
    <location>
        <begin position="109"/>
        <end position="130"/>
    </location>
</feature>
<feature type="transmembrane region" description="Helical" evidence="6">
    <location>
        <begin position="168"/>
        <end position="186"/>
    </location>
</feature>
<name>A0A2M7R9T7_9BACT</name>
<evidence type="ECO:0000256" key="5">
    <source>
        <dbReference type="RuleBase" id="RU003945"/>
    </source>
</evidence>
<dbReference type="PANTHER" id="PTHR12428">
    <property type="entry name" value="OXA1"/>
    <property type="match status" value="1"/>
</dbReference>
<accession>A0A2M7R9T7</accession>
<dbReference type="GO" id="GO:0032977">
    <property type="term" value="F:membrane insertase activity"/>
    <property type="evidence" value="ECO:0007669"/>
    <property type="project" value="InterPro"/>
</dbReference>
<dbReference type="Pfam" id="PF02096">
    <property type="entry name" value="60KD_IMP"/>
    <property type="match status" value="1"/>
</dbReference>
<comment type="subcellular location">
    <subcellularLocation>
        <location evidence="1 5">Membrane</location>
        <topology evidence="1 5">Multi-pass membrane protein</topology>
    </subcellularLocation>
</comment>
<evidence type="ECO:0000259" key="7">
    <source>
        <dbReference type="Pfam" id="PF02096"/>
    </source>
</evidence>
<dbReference type="EMBL" id="PFMA01000029">
    <property type="protein sequence ID" value="PIY93525.1"/>
    <property type="molecule type" value="Genomic_DNA"/>
</dbReference>
<reference evidence="9" key="1">
    <citation type="submission" date="2017-09" db="EMBL/GenBank/DDBJ databases">
        <title>Depth-based differentiation of microbial function through sediment-hosted aquifers and enrichment of novel symbionts in the deep terrestrial subsurface.</title>
        <authorList>
            <person name="Probst A.J."/>
            <person name="Ladd B."/>
            <person name="Jarett J.K."/>
            <person name="Geller-Mcgrath D.E."/>
            <person name="Sieber C.M.K."/>
            <person name="Emerson J.B."/>
            <person name="Anantharaman K."/>
            <person name="Thomas B.C."/>
            <person name="Malmstrom R."/>
            <person name="Stieglmeier M."/>
            <person name="Klingl A."/>
            <person name="Woyke T."/>
            <person name="Ryan C.M."/>
            <person name="Banfield J.F."/>
        </authorList>
    </citation>
    <scope>NUCLEOTIDE SEQUENCE [LARGE SCALE GENOMIC DNA]</scope>
</reference>
<feature type="transmembrane region" description="Helical" evidence="6">
    <location>
        <begin position="198"/>
        <end position="215"/>
    </location>
</feature>
<protein>
    <recommendedName>
        <fullName evidence="7">Membrane insertase YidC/Oxa/ALB C-terminal domain-containing protein</fullName>
    </recommendedName>
</protein>
<feature type="transmembrane region" description="Helical" evidence="6">
    <location>
        <begin position="44"/>
        <end position="65"/>
    </location>
</feature>
<feature type="domain" description="Membrane insertase YidC/Oxa/ALB C-terminal" evidence="7">
    <location>
        <begin position="45"/>
        <end position="238"/>
    </location>
</feature>
<proteinExistence type="inferred from homology"/>
<keyword evidence="4 6" id="KW-0472">Membrane</keyword>
<comment type="caution">
    <text evidence="8">The sequence shown here is derived from an EMBL/GenBank/DDBJ whole genome shotgun (WGS) entry which is preliminary data.</text>
</comment>
<dbReference type="GO" id="GO:0051205">
    <property type="term" value="P:protein insertion into membrane"/>
    <property type="evidence" value="ECO:0007669"/>
    <property type="project" value="TreeGrafter"/>
</dbReference>
<dbReference type="InterPro" id="IPR028055">
    <property type="entry name" value="YidC/Oxa/ALB_C"/>
</dbReference>
<keyword evidence="3 6" id="KW-1133">Transmembrane helix</keyword>
<evidence type="ECO:0000313" key="9">
    <source>
        <dbReference type="Proteomes" id="UP000229449"/>
    </source>
</evidence>
<gene>
    <name evidence="8" type="ORF">COY69_01080</name>
</gene>